<dbReference type="EMBL" id="BTPU01000018">
    <property type="protein sequence ID" value="GMQ61977.1"/>
    <property type="molecule type" value="Genomic_DNA"/>
</dbReference>
<organism evidence="1 2">
    <name type="scientific">Vallitalea maricola</name>
    <dbReference type="NCBI Taxonomy" id="3074433"/>
    <lineage>
        <taxon>Bacteria</taxon>
        <taxon>Bacillati</taxon>
        <taxon>Bacillota</taxon>
        <taxon>Clostridia</taxon>
        <taxon>Lachnospirales</taxon>
        <taxon>Vallitaleaceae</taxon>
        <taxon>Vallitalea</taxon>
    </lineage>
</organism>
<proteinExistence type="predicted"/>
<dbReference type="Proteomes" id="UP001374599">
    <property type="component" value="Unassembled WGS sequence"/>
</dbReference>
<evidence type="ECO:0000313" key="2">
    <source>
        <dbReference type="Proteomes" id="UP001374599"/>
    </source>
</evidence>
<sequence length="1050" mass="119362">MFYNKKKIFLIGIVSIAAMISILIWLHMDKNKEEAFHDVKTKYNGEQEINEALKKLEKRGEKAYLIRDIDTVDRKVALTFEGLADPDIMKKILALLHKYNIKATFFVSGIESAEDQDSVLAIAKAEQEIGSYSLSARKHMEKLQEAEIVKDLCLTNVILRKIIGKEPQILKCNVTEYEDSFLTIVNACGINSVVESNYLLSYQSFSSYNMAEAYVKNLKKGTIISIKLKGTLNEEEYDDKQKDIDKEEDQKPAIDKQPTIKKEDKKTREEIDIVTLVEWVLIAMNDNNYSTEFVKDLSLYQDKDFDRDFDALRKSNDEKLAKVYKNVTTRSKLIAYLFRGIKNEAILNNILAFLKENQIKATFFVTGNEAVDYPRQVQKILDEGHTIGNGGLTGDELIGKDFGQVYFDIWKGQKVLQERFGVTADIFMPVYGNYDDTIREVVQTLGCSAVTYNKRPIKEKEASVDQIMNSYKGFAPGDVIFFRLGYHDKLDQIVTKTYEEIKKAGYSVVDIQTLLKNESTTRESTSTYKQNNEETEGNIQQPLLSDYEQLKIKNNGNKAKVITNLYTTQPAVAYIFRGISDRAALDSVLEVLDDIDAQASFFVTGKEIMNYPDNVQEIVNRGHEIYNGGYGMNPDNPSHLDFNSICYEIEMGKRCLKNFLGEAYSEEDNAYYMPLYADINGNVLEAASALGYNKVVTYNKSTMIKAYKDLSVDEIIADYFANTIALHRGDIVYYRLDYLTQPGAIKDLIRKIANVYIKQSTYNIVSLNNMINSDLVYQPVSRLEGVGSDLIKPTYHYSEDELLNSIFDRYIGNQSIDSSEELIGFTDDEIAQIDKIGEVDTKEEKVIFLTFDDWGSDKAVTNLLNLLDKYDVKASFFVRVGNDSVSIKDNMGNPNLLRAIALNGHDIGNHTFTHMKINILTEDERNLLREDIVAAHQEMARYIGDTGALKLFFRPPTLAVSKLGVETIFDCGYKYIINGDFSTHDYEAQSSEELINKLINGMGKRSIEDGSIVVMHMSDNSRYTAEALDVVIPYYQAKGYRFAKLSDYLN</sequence>
<evidence type="ECO:0000313" key="1">
    <source>
        <dbReference type="EMBL" id="GMQ61977.1"/>
    </source>
</evidence>
<comment type="caution">
    <text evidence="1">The sequence shown here is derived from an EMBL/GenBank/DDBJ whole genome shotgun (WGS) entry which is preliminary data.</text>
</comment>
<gene>
    <name evidence="1" type="ORF">AN2V17_12070</name>
</gene>
<name>A0ACB5UGA8_9FIRM</name>
<accession>A0ACB5UGA8</accession>
<keyword evidence="2" id="KW-1185">Reference proteome</keyword>
<reference evidence="1" key="1">
    <citation type="submission" date="2023-09" db="EMBL/GenBank/DDBJ databases">
        <title>Vallitalea sediminicola and Vallitalea maricola sp. nov., anaerobic bacteria isolated from marine sediment.</title>
        <authorList>
            <person name="Hirano S."/>
            <person name="Maeda A."/>
            <person name="Terahara T."/>
            <person name="Mori K."/>
            <person name="Hamada M."/>
            <person name="Matsumoto R."/>
            <person name="Kobayashi T."/>
        </authorList>
    </citation>
    <scope>NUCLEOTIDE SEQUENCE</scope>
    <source>
        <strain evidence="1">AN17-2</strain>
    </source>
</reference>
<protein>
    <submittedName>
        <fullName evidence="1">Uncharacterized protein</fullName>
    </submittedName>
</protein>